<dbReference type="AlphaFoldDB" id="A0A4S8KCL2"/>
<dbReference type="PANTHER" id="PTHR38160:SF1">
    <property type="entry name" value="ZINC FINGER CCCH DOMAIN-CONTAINING PROTEIN 40"/>
    <property type="match status" value="1"/>
</dbReference>
<dbReference type="Gene3D" id="4.10.1000.10">
    <property type="entry name" value="Zinc finger, CCCH-type"/>
    <property type="match status" value="1"/>
</dbReference>
<feature type="region of interest" description="Disordered" evidence="5">
    <location>
        <begin position="235"/>
        <end position="269"/>
    </location>
</feature>
<proteinExistence type="predicted"/>
<reference evidence="7 8" key="1">
    <citation type="journal article" date="2019" name="Nat. Plants">
        <title>Genome sequencing of Musa balbisiana reveals subgenome evolution and function divergence in polyploid bananas.</title>
        <authorList>
            <person name="Yao X."/>
        </authorList>
    </citation>
    <scope>NUCLEOTIDE SEQUENCE [LARGE SCALE GENOMIC DNA]</scope>
    <source>
        <strain evidence="8">cv. DH-PKW</strain>
        <tissue evidence="7">Leaves</tissue>
    </source>
</reference>
<evidence type="ECO:0000259" key="6">
    <source>
        <dbReference type="PROSITE" id="PS50103"/>
    </source>
</evidence>
<evidence type="ECO:0000256" key="3">
    <source>
        <dbReference type="ARBA" id="ARBA00022833"/>
    </source>
</evidence>
<dbReference type="PANTHER" id="PTHR38160">
    <property type="entry name" value="ZINC FINGER CCCH DOMAIN-CONTAINING PROTEIN 40"/>
    <property type="match status" value="1"/>
</dbReference>
<evidence type="ECO:0000256" key="4">
    <source>
        <dbReference type="PROSITE-ProRule" id="PRU00723"/>
    </source>
</evidence>
<gene>
    <name evidence="7" type="ORF">C4D60_Mb04t16890</name>
</gene>
<keyword evidence="2 4" id="KW-0863">Zinc-finger</keyword>
<evidence type="ECO:0000313" key="8">
    <source>
        <dbReference type="Proteomes" id="UP000317650"/>
    </source>
</evidence>
<evidence type="ECO:0000256" key="2">
    <source>
        <dbReference type="ARBA" id="ARBA00022771"/>
    </source>
</evidence>
<dbReference type="Proteomes" id="UP000317650">
    <property type="component" value="Chromosome 4"/>
</dbReference>
<accession>A0A4S8KCL2</accession>
<feature type="compositionally biased region" description="Basic and acidic residues" evidence="5">
    <location>
        <begin position="78"/>
        <end position="90"/>
    </location>
</feature>
<feature type="compositionally biased region" description="Basic and acidic residues" evidence="5">
    <location>
        <begin position="253"/>
        <end position="269"/>
    </location>
</feature>
<name>A0A4S8KCL2_MUSBA</name>
<keyword evidence="3 4" id="KW-0862">Zinc</keyword>
<dbReference type="EMBL" id="PYDT01000001">
    <property type="protein sequence ID" value="THU72880.1"/>
    <property type="molecule type" value="Genomic_DNA"/>
</dbReference>
<feature type="domain" description="C3H1-type" evidence="6">
    <location>
        <begin position="6"/>
        <end position="32"/>
    </location>
</feature>
<dbReference type="PROSITE" id="PS50103">
    <property type="entry name" value="ZF_C3H1"/>
    <property type="match status" value="1"/>
</dbReference>
<keyword evidence="8" id="KW-1185">Reference proteome</keyword>
<feature type="region of interest" description="Disordered" evidence="5">
    <location>
        <begin position="38"/>
        <end position="131"/>
    </location>
</feature>
<dbReference type="SUPFAM" id="SSF90229">
    <property type="entry name" value="CCCH zinc finger"/>
    <property type="match status" value="1"/>
</dbReference>
<organism evidence="7 8">
    <name type="scientific">Musa balbisiana</name>
    <name type="common">Banana</name>
    <dbReference type="NCBI Taxonomy" id="52838"/>
    <lineage>
        <taxon>Eukaryota</taxon>
        <taxon>Viridiplantae</taxon>
        <taxon>Streptophyta</taxon>
        <taxon>Embryophyta</taxon>
        <taxon>Tracheophyta</taxon>
        <taxon>Spermatophyta</taxon>
        <taxon>Magnoliopsida</taxon>
        <taxon>Liliopsida</taxon>
        <taxon>Zingiberales</taxon>
        <taxon>Musaceae</taxon>
        <taxon>Musa</taxon>
    </lineage>
</organism>
<comment type="caution">
    <text evidence="7">The sequence shown here is derived from an EMBL/GenBank/DDBJ whole genome shotgun (WGS) entry which is preliminary data.</text>
</comment>
<keyword evidence="1 4" id="KW-0479">Metal-binding</keyword>
<evidence type="ECO:0000256" key="1">
    <source>
        <dbReference type="ARBA" id="ARBA00022723"/>
    </source>
</evidence>
<dbReference type="InterPro" id="IPR036855">
    <property type="entry name" value="Znf_CCCH_sf"/>
</dbReference>
<sequence>MIRRKLYKTKLCTLFQRDRCPRHSCNFAHGEAEIRRFGGSFNGRRNHRSGDLRDKLDRRHSPYRRLSKASPNLTEGIPGRDARAHQTFRERRNRKKQHMTRESDVSESSEASDGPEDRKREEKASSYDDKDGLEEQIRQILLDIEMLDDHKSQVEFIERSSAIIWENALANASGDILHHPSRGMVTREEFLSATCLPFTGMASHAEEFIEATEPDEKPETIETRAVFEIDDVDYVTKSTNMPPPPPVMQQTYKQHEGDNEEFDGGKGRP</sequence>
<protein>
    <recommendedName>
        <fullName evidence="6">C3H1-type domain-containing protein</fullName>
    </recommendedName>
</protein>
<feature type="compositionally biased region" description="Basic and acidic residues" evidence="5">
    <location>
        <begin position="48"/>
        <end position="60"/>
    </location>
</feature>
<evidence type="ECO:0000256" key="5">
    <source>
        <dbReference type="SAM" id="MobiDB-lite"/>
    </source>
</evidence>
<evidence type="ECO:0000313" key="7">
    <source>
        <dbReference type="EMBL" id="THU72880.1"/>
    </source>
</evidence>
<dbReference type="InterPro" id="IPR045868">
    <property type="entry name" value="Znf_C3H13/40"/>
</dbReference>
<feature type="zinc finger region" description="C3H1-type" evidence="4">
    <location>
        <begin position="6"/>
        <end position="32"/>
    </location>
</feature>
<dbReference type="GO" id="GO:0008270">
    <property type="term" value="F:zinc ion binding"/>
    <property type="evidence" value="ECO:0007669"/>
    <property type="project" value="UniProtKB-KW"/>
</dbReference>
<dbReference type="InterPro" id="IPR000571">
    <property type="entry name" value="Znf_CCCH"/>
</dbReference>
<feature type="compositionally biased region" description="Basic and acidic residues" evidence="5">
    <location>
        <begin position="115"/>
        <end position="131"/>
    </location>
</feature>